<sequence length="612" mass="68046">MTGYPPIEDHGLIGDLQTAALVATDGTVDWFCTPRFDSPSVFASLLDAGRGGRFRIAPASDGWVSKQLYLPGTAILITRFLTEEGVGEIVDFMPVIDGAATDRHRLVRLLRVVRGQMRVAIDVEPRFDYGRGTHTTEITEAGVLFHGSDGTELALHVARRANLRPEDRMRVEEDAAGVHAVLTASAGEIGGVVLETAPDGPPREPGRDELLALFEQTREFWRRWVGRSTYRGRWRERVDRSAITLKLLTYRPTGALVAAPTAGLPEQAGGERNWDYRYTWVRDGSLSIHALLGLGYTEEAGAFLNWLSDRVRAPLPADGGAPPLQIMYRIDGSSDLSEEELGHFDGWRGSRPVRVGNGAAGQLQLDIFGEALDSVHLAATHGLPVTHAGWQRVTALLDWLCDAWDQPDDGIWETRGGRQHFTYGRVMSWVAFDRALRLADRHARPADVTRWRAHRDAIYQQVMERAWNQQRQAFVQHYDTSVLDAANLYLPLVGFVDARDPRWHSTLAAMDGELVSDSLVYRYDPAASPDGLRGDEGTFSMCTFWYVDALARSGRLDDAVLTFEKMLTYANHVGLYAEEIGRTGEQLGNFPQAFSHLALITAATTLDQRLER</sequence>
<dbReference type="AlphaFoldDB" id="A0A1H2KWU8"/>
<dbReference type="STRING" id="419479.SAMN04488563_4488"/>
<dbReference type="Pfam" id="PF19291">
    <property type="entry name" value="TREH_N"/>
    <property type="match status" value="1"/>
</dbReference>
<dbReference type="PANTHER" id="PTHR31616">
    <property type="entry name" value="TREHALASE"/>
    <property type="match status" value="1"/>
</dbReference>
<dbReference type="RefSeq" id="WP_046770465.1">
    <property type="nucleotide sequence ID" value="NZ_LBMC01000020.1"/>
</dbReference>
<dbReference type="Proteomes" id="UP000182977">
    <property type="component" value="Chromosome I"/>
</dbReference>
<name>A0A1H2KWU8_9ACTN</name>
<dbReference type="InterPro" id="IPR012341">
    <property type="entry name" value="6hp_glycosidase-like_sf"/>
</dbReference>
<feature type="domain" description="GH15-like" evidence="1">
    <location>
        <begin position="235"/>
        <end position="603"/>
    </location>
</feature>
<proteinExistence type="predicted"/>
<feature type="domain" description="Trehalase-like N-terminal" evidence="2">
    <location>
        <begin position="5"/>
        <end position="149"/>
    </location>
</feature>
<dbReference type="PANTHER" id="PTHR31616:SF0">
    <property type="entry name" value="GLUCAN 1,4-ALPHA-GLUCOSIDASE"/>
    <property type="match status" value="1"/>
</dbReference>
<evidence type="ECO:0000313" key="3">
    <source>
        <dbReference type="EMBL" id="SDU73190.1"/>
    </source>
</evidence>
<organism evidence="3 4">
    <name type="scientific">Jiangella alkaliphila</name>
    <dbReference type="NCBI Taxonomy" id="419479"/>
    <lineage>
        <taxon>Bacteria</taxon>
        <taxon>Bacillati</taxon>
        <taxon>Actinomycetota</taxon>
        <taxon>Actinomycetes</taxon>
        <taxon>Jiangellales</taxon>
        <taxon>Jiangellaceae</taxon>
        <taxon>Jiangella</taxon>
    </lineage>
</organism>
<dbReference type="EMBL" id="LT629791">
    <property type="protein sequence ID" value="SDU73190.1"/>
    <property type="molecule type" value="Genomic_DNA"/>
</dbReference>
<reference evidence="4" key="1">
    <citation type="submission" date="2016-10" db="EMBL/GenBank/DDBJ databases">
        <authorList>
            <person name="Varghese N."/>
            <person name="Submissions S."/>
        </authorList>
    </citation>
    <scope>NUCLEOTIDE SEQUENCE [LARGE SCALE GENOMIC DNA]</scope>
    <source>
        <strain evidence="4">DSM 45079</strain>
    </source>
</reference>
<dbReference type="SUPFAM" id="SSF48208">
    <property type="entry name" value="Six-hairpin glycosidases"/>
    <property type="match status" value="1"/>
</dbReference>
<accession>A0A1H2KWU8</accession>
<evidence type="ECO:0000259" key="2">
    <source>
        <dbReference type="Pfam" id="PF19291"/>
    </source>
</evidence>
<dbReference type="OrthoDB" id="3902805at2"/>
<evidence type="ECO:0000313" key="4">
    <source>
        <dbReference type="Proteomes" id="UP000182977"/>
    </source>
</evidence>
<protein>
    <submittedName>
        <fullName evidence="3">Glucoamylase (Glucan-1,4-alpha-glucosidase), GH15 family</fullName>
    </submittedName>
</protein>
<dbReference type="Gene3D" id="1.50.10.10">
    <property type="match status" value="1"/>
</dbReference>
<dbReference type="InterPro" id="IPR045582">
    <property type="entry name" value="Trehalase-like_N"/>
</dbReference>
<dbReference type="GO" id="GO:0005975">
    <property type="term" value="P:carbohydrate metabolic process"/>
    <property type="evidence" value="ECO:0007669"/>
    <property type="project" value="InterPro"/>
</dbReference>
<dbReference type="Pfam" id="PF00723">
    <property type="entry name" value="Glyco_hydro_15"/>
    <property type="match status" value="1"/>
</dbReference>
<gene>
    <name evidence="3" type="ORF">SAMN04488563_4488</name>
</gene>
<keyword evidence="4" id="KW-1185">Reference proteome</keyword>
<dbReference type="InterPro" id="IPR008928">
    <property type="entry name" value="6-hairpin_glycosidase_sf"/>
</dbReference>
<dbReference type="GO" id="GO:0004553">
    <property type="term" value="F:hydrolase activity, hydrolyzing O-glycosyl compounds"/>
    <property type="evidence" value="ECO:0007669"/>
    <property type="project" value="UniProtKB-ARBA"/>
</dbReference>
<evidence type="ECO:0000259" key="1">
    <source>
        <dbReference type="Pfam" id="PF00723"/>
    </source>
</evidence>
<dbReference type="InterPro" id="IPR011613">
    <property type="entry name" value="GH15-like"/>
</dbReference>